<keyword evidence="3" id="KW-1185">Reference proteome</keyword>
<reference evidence="2" key="1">
    <citation type="submission" date="2024-05" db="EMBL/GenBank/DDBJ databases">
        <title>Isolation and characterization of Sporomusa carbonis sp. nov., a carboxydotrophic hydrogenogen in the genus of Sporomusa isolated from a charcoal burning pile.</title>
        <authorList>
            <person name="Boeer T."/>
            <person name="Rosenbaum F."/>
            <person name="Eysell L."/>
            <person name="Mueller V."/>
            <person name="Daniel R."/>
            <person name="Poehlein A."/>
        </authorList>
    </citation>
    <scope>NUCLEOTIDE SEQUENCE [LARGE SCALE GENOMIC DNA]</scope>
    <source>
        <strain evidence="2">DSM 3132</strain>
    </source>
</reference>
<evidence type="ECO:0000313" key="2">
    <source>
        <dbReference type="EMBL" id="XFO71493.1"/>
    </source>
</evidence>
<dbReference type="InterPro" id="IPR016181">
    <property type="entry name" value="Acyl_CoA_acyltransferase"/>
</dbReference>
<dbReference type="PANTHER" id="PTHR36174">
    <property type="entry name" value="LIPID II:GLYCINE GLYCYLTRANSFERASE"/>
    <property type="match status" value="1"/>
</dbReference>
<dbReference type="PANTHER" id="PTHR36174:SF1">
    <property type="entry name" value="LIPID II:GLYCINE GLYCYLTRANSFERASE"/>
    <property type="match status" value="1"/>
</dbReference>
<dbReference type="Proteomes" id="UP000216052">
    <property type="component" value="Chromosome"/>
</dbReference>
<accession>A0ABZ3IZZ5</accession>
<dbReference type="EMBL" id="CP155571">
    <property type="protein sequence ID" value="XFO71493.1"/>
    <property type="molecule type" value="Genomic_DNA"/>
</dbReference>
<name>A0ABZ3IZZ5_SPOA4</name>
<proteinExistence type="predicted"/>
<dbReference type="InterPro" id="IPR050644">
    <property type="entry name" value="PG_Glycine_Bridge_Synth"/>
</dbReference>
<feature type="domain" description="BioF2-like acetyltransferase" evidence="1">
    <location>
        <begin position="174"/>
        <end position="298"/>
    </location>
</feature>
<dbReference type="InterPro" id="IPR038740">
    <property type="entry name" value="BioF2-like_GNAT_dom"/>
</dbReference>
<evidence type="ECO:0000259" key="1">
    <source>
        <dbReference type="Pfam" id="PF13480"/>
    </source>
</evidence>
<dbReference type="Gene3D" id="3.40.630.30">
    <property type="match status" value="1"/>
</dbReference>
<sequence>MGTVKQMLKIEVYNQACQQAWDNFVGASRNGTFMQQRTFLNYHPPDRFVDCSLMAYNAHGKLIAVIPAAQKMAGQKKVFSSYPGASHGGIIVDQKFGTSEAMALVPLLTEYCKSNHFNAIEIKMIPRIYHFWPSDEIDFALRYYGFSIGSSELATALPLKELIDPSDYLIESTQRNIRKAQRLGVTIEESNDLTTYWRILTNNLKERHDAEPTHTLAEILDLTNRYPQSIKLFAAFRQGEMVSGVVVFLLNSRVINCFYIASNNQYQSLRSVELLFYKLISWGMEKDYYYLDWGISTEDKGARINQGLFEFKEKFGGRGVLREMYYLDL</sequence>
<evidence type="ECO:0000313" key="3">
    <source>
        <dbReference type="Proteomes" id="UP000216052"/>
    </source>
</evidence>
<protein>
    <recommendedName>
        <fullName evidence="1">BioF2-like acetyltransferase domain-containing protein</fullName>
    </recommendedName>
</protein>
<dbReference type="SUPFAM" id="SSF55729">
    <property type="entry name" value="Acyl-CoA N-acyltransferases (Nat)"/>
    <property type="match status" value="1"/>
</dbReference>
<organism evidence="2 3">
    <name type="scientific">Sporomusa acidovorans (strain ATCC 49682 / DSM 3132 / Mol)</name>
    <dbReference type="NCBI Taxonomy" id="1123286"/>
    <lineage>
        <taxon>Bacteria</taxon>
        <taxon>Bacillati</taxon>
        <taxon>Bacillota</taxon>
        <taxon>Negativicutes</taxon>
        <taxon>Selenomonadales</taxon>
        <taxon>Sporomusaceae</taxon>
        <taxon>Sporomusa</taxon>
    </lineage>
</organism>
<dbReference type="Pfam" id="PF13480">
    <property type="entry name" value="Acetyltransf_6"/>
    <property type="match status" value="1"/>
</dbReference>
<gene>
    <name evidence="2" type="ORF">SPACI_015190</name>
</gene>